<proteinExistence type="predicted"/>
<reference evidence="2 3" key="1">
    <citation type="submission" date="2019-06" db="EMBL/GenBank/DDBJ databases">
        <title>A chromosomal-level reference genome of Carpinus fangiana (Coryloideae, Betulaceae).</title>
        <authorList>
            <person name="Yang X."/>
            <person name="Wang Z."/>
            <person name="Zhang L."/>
            <person name="Hao G."/>
            <person name="Liu J."/>
            <person name="Yang Y."/>
        </authorList>
    </citation>
    <scope>NUCLEOTIDE SEQUENCE [LARGE SCALE GENOMIC DNA]</scope>
    <source>
        <strain evidence="2">Cfa_2016G</strain>
        <tissue evidence="2">Leaf</tissue>
    </source>
</reference>
<accession>A0A5N6R5P6</accession>
<sequence>MEPAKPCYGQEWVIQISRVLEEGLQDIDEEGITVSIFSVPKTLISLKPEAYTPQLIALGPYHHQRPELFEMEHYKLTSAKRVQKNLQQIKFCHLVNRIAQSDSIVRACYHRFLEFDQGTLAWILAIDASFLLEYLQTYSAEREEGSLTRISSKMAHLIDYTRRKTAHHAILRDVVKLENQIPLFLLREVHSFYQHDEVLATMLMGFCKYLSPIKCINYQCFREECFERAHLLQLLYHMVVPKLQLVPDCSDQQENPKEDEEIGWFRKALKAIICINLATLRLLSKICKSKAMKFLVALPFKILLHRGNKDDINRLMSSAGKVAEEAESASQKTVDELSPLVEEIAIPSVTQLHKIGVIFCPTEGGLGSIYFNKNFGIFYLPVVHLDDNSEVVLRNLVAYEACVAPEVMVFTRYTELMNGIVDTKEDVRILREAGIIVNRLKSDKEVVTLWNGMTKSVMVTKVPILDKAIEGANTYYSKSWKARMNVIMKKYIFGSWPCLTFLAANIMILLSTLETACSMYSCSKWVKVP</sequence>
<dbReference type="Proteomes" id="UP000327013">
    <property type="component" value="Chromosome 5"/>
</dbReference>
<name>A0A5N6R5P6_9ROSI</name>
<dbReference type="InterPro" id="IPR004158">
    <property type="entry name" value="DUF247_pln"/>
</dbReference>
<dbReference type="PANTHER" id="PTHR31170:SF25">
    <property type="entry name" value="BNAA09G04570D PROTEIN"/>
    <property type="match status" value="1"/>
</dbReference>
<keyword evidence="1" id="KW-0812">Transmembrane</keyword>
<dbReference type="Pfam" id="PF03140">
    <property type="entry name" value="DUF247"/>
    <property type="match status" value="1"/>
</dbReference>
<keyword evidence="1" id="KW-1133">Transmembrane helix</keyword>
<feature type="transmembrane region" description="Helical" evidence="1">
    <location>
        <begin position="491"/>
        <end position="513"/>
    </location>
</feature>
<keyword evidence="1" id="KW-0472">Membrane</keyword>
<organism evidence="2 3">
    <name type="scientific">Carpinus fangiana</name>
    <dbReference type="NCBI Taxonomy" id="176857"/>
    <lineage>
        <taxon>Eukaryota</taxon>
        <taxon>Viridiplantae</taxon>
        <taxon>Streptophyta</taxon>
        <taxon>Embryophyta</taxon>
        <taxon>Tracheophyta</taxon>
        <taxon>Spermatophyta</taxon>
        <taxon>Magnoliopsida</taxon>
        <taxon>eudicotyledons</taxon>
        <taxon>Gunneridae</taxon>
        <taxon>Pentapetalae</taxon>
        <taxon>rosids</taxon>
        <taxon>fabids</taxon>
        <taxon>Fagales</taxon>
        <taxon>Betulaceae</taxon>
        <taxon>Carpinus</taxon>
    </lineage>
</organism>
<dbReference type="PANTHER" id="PTHR31170">
    <property type="entry name" value="BNAC04G53230D PROTEIN"/>
    <property type="match status" value="1"/>
</dbReference>
<protein>
    <submittedName>
        <fullName evidence="2">Uncharacterized protein</fullName>
    </submittedName>
</protein>
<dbReference type="EMBL" id="CM017325">
    <property type="protein sequence ID" value="KAE8056330.1"/>
    <property type="molecule type" value="Genomic_DNA"/>
</dbReference>
<dbReference type="OrthoDB" id="2356035at2759"/>
<evidence type="ECO:0000256" key="1">
    <source>
        <dbReference type="SAM" id="Phobius"/>
    </source>
</evidence>
<dbReference type="AlphaFoldDB" id="A0A5N6R5P6"/>
<evidence type="ECO:0000313" key="3">
    <source>
        <dbReference type="Proteomes" id="UP000327013"/>
    </source>
</evidence>
<gene>
    <name evidence="2" type="ORF">FH972_013111</name>
</gene>
<keyword evidence="3" id="KW-1185">Reference proteome</keyword>
<evidence type="ECO:0000313" key="2">
    <source>
        <dbReference type="EMBL" id="KAE8056330.1"/>
    </source>
</evidence>